<protein>
    <submittedName>
        <fullName evidence="3">Enoyl-CoA hydratase</fullName>
    </submittedName>
</protein>
<organism evidence="3 4">
    <name type="scientific">Methylobacterium aquaticum</name>
    <dbReference type="NCBI Taxonomy" id="270351"/>
    <lineage>
        <taxon>Bacteria</taxon>
        <taxon>Pseudomonadati</taxon>
        <taxon>Pseudomonadota</taxon>
        <taxon>Alphaproteobacteria</taxon>
        <taxon>Hyphomicrobiales</taxon>
        <taxon>Methylobacteriaceae</taxon>
        <taxon>Methylobacterium</taxon>
    </lineage>
</organism>
<gene>
    <name evidence="3" type="ORF">VP06_17825</name>
</gene>
<dbReference type="Gene3D" id="3.90.226.10">
    <property type="entry name" value="2-enoyl-CoA Hydratase, Chain A, domain 1"/>
    <property type="match status" value="1"/>
</dbReference>
<dbReference type="RefSeq" id="WP_048465109.1">
    <property type="nucleotide sequence ID" value="NZ_LABX01000137.1"/>
</dbReference>
<dbReference type="PATRIC" id="fig|270351.6.peg.1144"/>
<dbReference type="Proteomes" id="UP000035929">
    <property type="component" value="Unassembled WGS sequence"/>
</dbReference>
<sequence>MDALLDRRGPAAWITLNRPRELNAIGPAMLDRLHAILDEVEADPSVRCLVVTGCGRAFCAGADLAFVHAMPMAERDAATMAFLRRASATMSRIEACPKPVVAAVNGVTVAGGLELVLCCDVVLAAETARIGDGHAKYGLLPGAGASARLPRRIGVSRANWLFFTGALLPAAELVAAGLVNKVVPDAELPAAAELVAAEIAARSPLGLRRMKELSRASLDGTLEEALERELAVNAGYAASFDRNEGLAAFAERREPAFQGR</sequence>
<dbReference type="GO" id="GO:0006635">
    <property type="term" value="P:fatty acid beta-oxidation"/>
    <property type="evidence" value="ECO:0007669"/>
    <property type="project" value="TreeGrafter"/>
</dbReference>
<dbReference type="CDD" id="cd06558">
    <property type="entry name" value="crotonase-like"/>
    <property type="match status" value="1"/>
</dbReference>
<dbReference type="Pfam" id="PF00378">
    <property type="entry name" value="ECH_1"/>
    <property type="match status" value="1"/>
</dbReference>
<dbReference type="PANTHER" id="PTHR11941">
    <property type="entry name" value="ENOYL-COA HYDRATASE-RELATED"/>
    <property type="match status" value="1"/>
</dbReference>
<dbReference type="OrthoDB" id="9807606at2"/>
<evidence type="ECO:0000256" key="2">
    <source>
        <dbReference type="RuleBase" id="RU003707"/>
    </source>
</evidence>
<proteinExistence type="inferred from homology"/>
<evidence type="ECO:0000313" key="3">
    <source>
        <dbReference type="EMBL" id="KMO32360.1"/>
    </source>
</evidence>
<dbReference type="PANTHER" id="PTHR11941:SF54">
    <property type="entry name" value="ENOYL-COA HYDRATASE, MITOCHONDRIAL"/>
    <property type="match status" value="1"/>
</dbReference>
<dbReference type="AlphaFoldDB" id="A0A0J6SAY5"/>
<dbReference type="InterPro" id="IPR001753">
    <property type="entry name" value="Enoyl-CoA_hydra/iso"/>
</dbReference>
<dbReference type="PROSITE" id="PS00166">
    <property type="entry name" value="ENOYL_COA_HYDRATASE"/>
    <property type="match status" value="1"/>
</dbReference>
<accession>A0A0J6SAY5</accession>
<reference evidence="3 4" key="1">
    <citation type="submission" date="2015-03" db="EMBL/GenBank/DDBJ databases">
        <title>Genome sequencing of Methylobacterium aquaticum DSM16371 type strain.</title>
        <authorList>
            <person name="Chaudhry V."/>
            <person name="Patil P.B."/>
        </authorList>
    </citation>
    <scope>NUCLEOTIDE SEQUENCE [LARGE SCALE GENOMIC DNA]</scope>
    <source>
        <strain evidence="3 4">DSM 16371</strain>
    </source>
</reference>
<name>A0A0J6SAY5_9HYPH</name>
<dbReference type="InterPro" id="IPR029045">
    <property type="entry name" value="ClpP/crotonase-like_dom_sf"/>
</dbReference>
<evidence type="ECO:0000256" key="1">
    <source>
        <dbReference type="ARBA" id="ARBA00005254"/>
    </source>
</evidence>
<dbReference type="EMBL" id="LABX01000137">
    <property type="protein sequence ID" value="KMO32360.1"/>
    <property type="molecule type" value="Genomic_DNA"/>
</dbReference>
<dbReference type="GO" id="GO:0003824">
    <property type="term" value="F:catalytic activity"/>
    <property type="evidence" value="ECO:0007669"/>
    <property type="project" value="InterPro"/>
</dbReference>
<comment type="similarity">
    <text evidence="1 2">Belongs to the enoyl-CoA hydratase/isomerase family.</text>
</comment>
<comment type="caution">
    <text evidence="3">The sequence shown here is derived from an EMBL/GenBank/DDBJ whole genome shotgun (WGS) entry which is preliminary data.</text>
</comment>
<dbReference type="InterPro" id="IPR018376">
    <property type="entry name" value="Enoyl-CoA_hyd/isom_CS"/>
</dbReference>
<dbReference type="SUPFAM" id="SSF52096">
    <property type="entry name" value="ClpP/crotonase"/>
    <property type="match status" value="1"/>
</dbReference>
<evidence type="ECO:0000313" key="4">
    <source>
        <dbReference type="Proteomes" id="UP000035929"/>
    </source>
</evidence>